<evidence type="ECO:0008006" key="4">
    <source>
        <dbReference type="Google" id="ProtNLM"/>
    </source>
</evidence>
<keyword evidence="3" id="KW-1185">Reference proteome</keyword>
<accession>I1YIC5</accession>
<gene>
    <name evidence="2" type="ordered locus">Q7C_1519</name>
</gene>
<organism evidence="2 3">
    <name type="scientific">Methylophaga frappieri (strain ATCC BAA-2434 / DSM 25690 / JAM7)</name>
    <dbReference type="NCBI Taxonomy" id="754477"/>
    <lineage>
        <taxon>Bacteria</taxon>
        <taxon>Pseudomonadati</taxon>
        <taxon>Pseudomonadota</taxon>
        <taxon>Gammaproteobacteria</taxon>
        <taxon>Thiotrichales</taxon>
        <taxon>Piscirickettsiaceae</taxon>
        <taxon>Methylophaga</taxon>
    </lineage>
</organism>
<evidence type="ECO:0000313" key="3">
    <source>
        <dbReference type="Proteomes" id="UP000009145"/>
    </source>
</evidence>
<dbReference type="NCBIfam" id="NF040582">
    <property type="entry name" value="STY4528_fam"/>
    <property type="match status" value="1"/>
</dbReference>
<evidence type="ECO:0000313" key="2">
    <source>
        <dbReference type="EMBL" id="AFJ02668.1"/>
    </source>
</evidence>
<feature type="compositionally biased region" description="Basic and acidic residues" evidence="1">
    <location>
        <begin position="255"/>
        <end position="264"/>
    </location>
</feature>
<sequence>MPRRPGGLSRMAHDADALRPETVALDALIKATVAKVRAQSDPSLPDAMLFMGNWHQAVPAMVIQDPVLEPVDKLVWMVIMLHARETGGRTAFPDYDTIAAKTNVSSTSTVSRAIAILRLTRWLTLCARVRQKSGRFTGNVYSLHDEPLPLVDALYLDESYMAFVTQSQEHHHARVRRVAQAVLESLDKDIQEGESLGRKESTIERRLQAAQQLSVSSGNHGNSGRYFTFHAATIGKLKNSSGACASAQSVQDQNSKAEAKEHYSSRCSSHYKKTTTTTTTQNTNHEEKTFSESNPSVPSVTERALIYPPRLSENQKHLADRYLAMIDLDDRQLVLDELQGRLESEQKGMKPVYDELRFLHSLCKAAQQGEFVPNLGIKVAEARQDRAHHVPPPENEEQKTKAAEERARNQAYGREQLAKLRASLNMDK</sequence>
<dbReference type="HOGENOM" id="CLU_640618_0_0_6"/>
<dbReference type="STRING" id="754477.Q7C_1519"/>
<dbReference type="PATRIC" id="fig|754477.3.peg.1499"/>
<name>I1YIC5_METFJ</name>
<protein>
    <recommendedName>
        <fullName evidence="4">Helix-turn-helix domain-containing protein</fullName>
    </recommendedName>
</protein>
<feature type="region of interest" description="Disordered" evidence="1">
    <location>
        <begin position="384"/>
        <end position="414"/>
    </location>
</feature>
<dbReference type="Pfam" id="PF13730">
    <property type="entry name" value="HTH_36"/>
    <property type="match status" value="1"/>
</dbReference>
<dbReference type="InterPro" id="IPR047749">
    <property type="entry name" value="STY4528-like"/>
</dbReference>
<dbReference type="AlphaFoldDB" id="I1YIC5"/>
<proteinExistence type="predicted"/>
<dbReference type="eggNOG" id="ENOG502Z7Q1">
    <property type="taxonomic scope" value="Bacteria"/>
</dbReference>
<dbReference type="RefSeq" id="WP_014704088.1">
    <property type="nucleotide sequence ID" value="NC_017856.1"/>
</dbReference>
<evidence type="ECO:0000256" key="1">
    <source>
        <dbReference type="SAM" id="MobiDB-lite"/>
    </source>
</evidence>
<feature type="region of interest" description="Disordered" evidence="1">
    <location>
        <begin position="255"/>
        <end position="297"/>
    </location>
</feature>
<feature type="compositionally biased region" description="Basic and acidic residues" evidence="1">
    <location>
        <begin position="396"/>
        <end position="408"/>
    </location>
</feature>
<dbReference type="Proteomes" id="UP000009145">
    <property type="component" value="Chromosome"/>
</dbReference>
<dbReference type="EMBL" id="CP003380">
    <property type="protein sequence ID" value="AFJ02668.1"/>
    <property type="molecule type" value="Genomic_DNA"/>
</dbReference>
<dbReference type="KEGG" id="mec:Q7C_1519"/>
<reference evidence="2 3" key="1">
    <citation type="journal article" date="2012" name="J. Bacteriol.">
        <title>Complete genome sequences of Methylophaga sp. strain JAM1 and Methylophaga sp. strain JAM7.</title>
        <authorList>
            <person name="Villeneuve C."/>
            <person name="Martineau C."/>
            <person name="Mauffrey F."/>
            <person name="Villemur R."/>
        </authorList>
    </citation>
    <scope>NUCLEOTIDE SEQUENCE [LARGE SCALE GENOMIC DNA]</scope>
    <source>
        <strain evidence="2 3">JAM7</strain>
    </source>
</reference>